<dbReference type="OMA" id="IAINMEE"/>
<dbReference type="PANTHER" id="PTHR45916:SF1">
    <property type="entry name" value="STRUCTURAL MAINTENANCE OF CHROMOSOMES PROTEIN 5"/>
    <property type="match status" value="1"/>
</dbReference>
<sequence length="301" mass="35097">FKSAKQEERDRFEEENRVKQLIELTVQDLKNAKDNLGDKNDAGKEIEACKKNIDGIRIACREANDRYAKIGSFIDDNLPEINSIKERIQRMENIEHQKLLAIREMQPDVYTAVMWLQENQHLFEGKIYNPIILELKILNLADAVYIENTVQMRDLYGFICENRNDMNLMVKFLVVEKGLKISCLHSPQAEFCQYNPTMTIDGFRHFGFRDYLLNLIEGPAAVLNFLCLNYRIHNIPIGTELVSQYSEKLPSHIRLFFGGMYRYNINVSKYTNDVSSQRSIVRSRNLFSVQFDEAAHSNLTR</sequence>
<dbReference type="AlphaFoldDB" id="T1GVY4"/>
<dbReference type="EMBL" id="CAQQ02130414">
    <property type="status" value="NOT_ANNOTATED_CDS"/>
    <property type="molecule type" value="Genomic_DNA"/>
</dbReference>
<reference evidence="3" key="1">
    <citation type="submission" date="2013-02" db="EMBL/GenBank/DDBJ databases">
        <authorList>
            <person name="Hughes D."/>
        </authorList>
    </citation>
    <scope>NUCLEOTIDE SEQUENCE</scope>
    <source>
        <strain>Durham</strain>
        <strain evidence="3">NC isolate 2 -- Noor lab</strain>
    </source>
</reference>
<dbReference type="EMBL" id="CAQQ02130413">
    <property type="status" value="NOT_ANNOTATED_CDS"/>
    <property type="molecule type" value="Genomic_DNA"/>
</dbReference>
<dbReference type="Proteomes" id="UP000015102">
    <property type="component" value="Unassembled WGS sequence"/>
</dbReference>
<dbReference type="GO" id="GO:0000724">
    <property type="term" value="P:double-strand break repair via homologous recombination"/>
    <property type="evidence" value="ECO:0007669"/>
    <property type="project" value="TreeGrafter"/>
</dbReference>
<dbReference type="GO" id="GO:0030915">
    <property type="term" value="C:Smc5-Smc6 complex"/>
    <property type="evidence" value="ECO:0007669"/>
    <property type="project" value="TreeGrafter"/>
</dbReference>
<dbReference type="EnsemblMetazoa" id="MESCA007952-RA">
    <property type="protein sequence ID" value="MESCA007952-PA"/>
    <property type="gene ID" value="MESCA007952"/>
</dbReference>
<accession>T1GVY4</accession>
<proteinExistence type="predicted"/>
<reference evidence="2" key="2">
    <citation type="submission" date="2015-06" db="UniProtKB">
        <authorList>
            <consortium name="EnsemblMetazoa"/>
        </authorList>
    </citation>
    <scope>IDENTIFICATION</scope>
</reference>
<dbReference type="GO" id="GO:0003697">
    <property type="term" value="F:single-stranded DNA binding"/>
    <property type="evidence" value="ECO:0007669"/>
    <property type="project" value="TreeGrafter"/>
</dbReference>
<protein>
    <submittedName>
        <fullName evidence="2">Uncharacterized protein</fullName>
    </submittedName>
</protein>
<dbReference type="PANTHER" id="PTHR45916">
    <property type="entry name" value="STRUCTURAL MAINTENANCE OF CHROMOSOMES PROTEIN 5"/>
    <property type="match status" value="1"/>
</dbReference>
<name>T1GVY4_MEGSC</name>
<dbReference type="STRING" id="36166.T1GVY4"/>
<keyword evidence="1" id="KW-0175">Coiled coil</keyword>
<dbReference type="GO" id="GO:0005634">
    <property type="term" value="C:nucleus"/>
    <property type="evidence" value="ECO:0007669"/>
    <property type="project" value="TreeGrafter"/>
</dbReference>
<dbReference type="HOGENOM" id="CLU_926134_0_0_1"/>
<evidence type="ECO:0000256" key="1">
    <source>
        <dbReference type="ARBA" id="ARBA00023054"/>
    </source>
</evidence>
<organism evidence="2 3">
    <name type="scientific">Megaselia scalaris</name>
    <name type="common">Humpbacked fly</name>
    <name type="synonym">Phora scalaris</name>
    <dbReference type="NCBI Taxonomy" id="36166"/>
    <lineage>
        <taxon>Eukaryota</taxon>
        <taxon>Metazoa</taxon>
        <taxon>Ecdysozoa</taxon>
        <taxon>Arthropoda</taxon>
        <taxon>Hexapoda</taxon>
        <taxon>Insecta</taxon>
        <taxon>Pterygota</taxon>
        <taxon>Neoptera</taxon>
        <taxon>Endopterygota</taxon>
        <taxon>Diptera</taxon>
        <taxon>Brachycera</taxon>
        <taxon>Muscomorpha</taxon>
        <taxon>Platypezoidea</taxon>
        <taxon>Phoridae</taxon>
        <taxon>Megaseliini</taxon>
        <taxon>Megaselia</taxon>
    </lineage>
</organism>
<evidence type="ECO:0000313" key="3">
    <source>
        <dbReference type="Proteomes" id="UP000015102"/>
    </source>
</evidence>
<keyword evidence="3" id="KW-1185">Reference proteome</keyword>
<evidence type="ECO:0000313" key="2">
    <source>
        <dbReference type="EnsemblMetazoa" id="MESCA007952-PA"/>
    </source>
</evidence>